<evidence type="ECO:0000313" key="3">
    <source>
        <dbReference type="Proteomes" id="UP000070155"/>
    </source>
</evidence>
<keyword evidence="3" id="KW-1185">Reference proteome</keyword>
<feature type="transmembrane region" description="Helical" evidence="1">
    <location>
        <begin position="33"/>
        <end position="55"/>
    </location>
</feature>
<dbReference type="EMBL" id="LHXQ01000077">
    <property type="protein sequence ID" value="KXA94047.1"/>
    <property type="molecule type" value="Genomic_DNA"/>
</dbReference>
<proteinExistence type="predicted"/>
<evidence type="ECO:0000313" key="2">
    <source>
        <dbReference type="EMBL" id="KXA94047.1"/>
    </source>
</evidence>
<evidence type="ECO:0000256" key="1">
    <source>
        <dbReference type="SAM" id="Phobius"/>
    </source>
</evidence>
<feature type="transmembrane region" description="Helical" evidence="1">
    <location>
        <begin position="61"/>
        <end position="85"/>
    </location>
</feature>
<dbReference type="Proteomes" id="UP000070155">
    <property type="component" value="Unassembled WGS sequence"/>
</dbReference>
<reference evidence="2 3" key="1">
    <citation type="journal article" date="2016" name="Sci. Rep.">
        <title>Metabolic traits of an uncultured archaeal lineage -MSBL1- from brine pools of the Red Sea.</title>
        <authorList>
            <person name="Mwirichia R."/>
            <person name="Alam I."/>
            <person name="Rashid M."/>
            <person name="Vinu M."/>
            <person name="Ba-Alawi W."/>
            <person name="Anthony Kamau A."/>
            <person name="Kamanda Ngugi D."/>
            <person name="Goker M."/>
            <person name="Klenk H.P."/>
            <person name="Bajic V."/>
            <person name="Stingl U."/>
        </authorList>
    </citation>
    <scope>NUCLEOTIDE SEQUENCE [LARGE SCALE GENOMIC DNA]</scope>
    <source>
        <strain evidence="2">SCGC-AAA259I07</strain>
    </source>
</reference>
<accession>A0A133UIQ2</accession>
<gene>
    <name evidence="2" type="ORF">AKJ36_03535</name>
</gene>
<dbReference type="AlphaFoldDB" id="A0A133UIQ2"/>
<keyword evidence="1" id="KW-1133">Transmembrane helix</keyword>
<keyword evidence="1" id="KW-0472">Membrane</keyword>
<comment type="caution">
    <text evidence="2">The sequence shown here is derived from an EMBL/GenBank/DDBJ whole genome shotgun (WGS) entry which is preliminary data.</text>
</comment>
<organism evidence="2 3">
    <name type="scientific">candidate division MSBL1 archaeon SCGC-AAA259I07</name>
    <dbReference type="NCBI Taxonomy" id="1698266"/>
    <lineage>
        <taxon>Archaea</taxon>
        <taxon>Methanobacteriati</taxon>
        <taxon>Methanobacteriota</taxon>
        <taxon>candidate division MSBL1</taxon>
    </lineage>
</organism>
<sequence length="128" mass="14532">LYFVSQKPRNNGVKGLYSEIKELVSKLGNKDELVFLLVVVGVIAILFPIILVLTLPSERFYHWSIVFAFTLLGLSTGSFGAYLIITGYHDLTEKLNLGKSERKRKIAEEVEVEEVEKTEQEEQGENQK</sequence>
<keyword evidence="1" id="KW-0812">Transmembrane</keyword>
<protein>
    <submittedName>
        <fullName evidence="2">Uncharacterized protein</fullName>
    </submittedName>
</protein>
<name>A0A133UIQ2_9EURY</name>
<feature type="non-terminal residue" evidence="2">
    <location>
        <position position="1"/>
    </location>
</feature>